<dbReference type="EMBL" id="NGFO01000012">
    <property type="protein sequence ID" value="OUC78581.1"/>
    <property type="molecule type" value="Genomic_DNA"/>
</dbReference>
<feature type="transmembrane region" description="Helical" evidence="1">
    <location>
        <begin position="116"/>
        <end position="135"/>
    </location>
</feature>
<feature type="transmembrane region" description="Helical" evidence="1">
    <location>
        <begin position="21"/>
        <end position="47"/>
    </location>
</feature>
<organism evidence="3 4">
    <name type="scientific">Gordonia lacunae</name>
    <dbReference type="NCBI Taxonomy" id="417102"/>
    <lineage>
        <taxon>Bacteria</taxon>
        <taxon>Bacillati</taxon>
        <taxon>Actinomycetota</taxon>
        <taxon>Actinomycetes</taxon>
        <taxon>Mycobacteriales</taxon>
        <taxon>Gordoniaceae</taxon>
        <taxon>Gordonia</taxon>
    </lineage>
</organism>
<dbReference type="Pfam" id="PF23636">
    <property type="entry name" value="DUF7144"/>
    <property type="match status" value="1"/>
</dbReference>
<feature type="transmembrane region" description="Helical" evidence="1">
    <location>
        <begin position="67"/>
        <end position="86"/>
    </location>
</feature>
<evidence type="ECO:0000313" key="3">
    <source>
        <dbReference type="EMBL" id="OUC78581.1"/>
    </source>
</evidence>
<reference evidence="3 4" key="1">
    <citation type="submission" date="2017-05" db="EMBL/GenBank/DDBJ databases">
        <title>Biotechnological potential of actinobacteria isolated from South African environments.</title>
        <authorList>
            <person name="Le Roes-Hill M."/>
            <person name="Prins A."/>
            <person name="Durrell K.A."/>
        </authorList>
    </citation>
    <scope>NUCLEOTIDE SEQUENCE [LARGE SCALE GENOMIC DNA]</scope>
    <source>
        <strain evidence="3">BS2</strain>
    </source>
</reference>
<keyword evidence="4" id="KW-1185">Reference proteome</keyword>
<evidence type="ECO:0000256" key="1">
    <source>
        <dbReference type="SAM" id="Phobius"/>
    </source>
</evidence>
<keyword evidence="1" id="KW-0812">Transmembrane</keyword>
<accession>A0A243Q9Z3</accession>
<dbReference type="InterPro" id="IPR055568">
    <property type="entry name" value="DUF7144"/>
</dbReference>
<protein>
    <recommendedName>
        <fullName evidence="2">DUF7144 domain-containing protein</fullName>
    </recommendedName>
</protein>
<dbReference type="AlphaFoldDB" id="A0A243Q9Z3"/>
<name>A0A243Q9Z3_9ACTN</name>
<keyword evidence="1" id="KW-1133">Transmembrane helix</keyword>
<dbReference type="OrthoDB" id="4482242at2"/>
<keyword evidence="1" id="KW-0472">Membrane</keyword>
<dbReference type="STRING" id="417102.CA982_12540"/>
<evidence type="ECO:0000313" key="4">
    <source>
        <dbReference type="Proteomes" id="UP000194632"/>
    </source>
</evidence>
<evidence type="ECO:0000259" key="2">
    <source>
        <dbReference type="Pfam" id="PF23636"/>
    </source>
</evidence>
<sequence>MTHTAPTHENNRPSTSQGIAAGTSIGAAIILIVLGVIQLFQGIAAVAEDEVFVRGVEYVYKLDFTTWGWIHIALGVVMAGVGIALVTGATWARFTAIVIAGLSIIANFLWLPYYPWWSILIIALDIVVIWAVSTWQPKAEYR</sequence>
<feature type="domain" description="DUF7144" evidence="2">
    <location>
        <begin position="25"/>
        <end position="136"/>
    </location>
</feature>
<dbReference type="Proteomes" id="UP000194632">
    <property type="component" value="Unassembled WGS sequence"/>
</dbReference>
<comment type="caution">
    <text evidence="3">The sequence shown here is derived from an EMBL/GenBank/DDBJ whole genome shotgun (WGS) entry which is preliminary data.</text>
</comment>
<feature type="transmembrane region" description="Helical" evidence="1">
    <location>
        <begin position="91"/>
        <end position="110"/>
    </location>
</feature>
<dbReference type="RefSeq" id="WP_086535640.1">
    <property type="nucleotide sequence ID" value="NZ_JBLKRZ010000008.1"/>
</dbReference>
<gene>
    <name evidence="3" type="ORF">CA982_12540</name>
</gene>
<proteinExistence type="predicted"/>